<protein>
    <submittedName>
        <fullName evidence="2">Uncharacterized protein</fullName>
    </submittedName>
</protein>
<feature type="compositionally biased region" description="Pro residues" evidence="1">
    <location>
        <begin position="493"/>
        <end position="507"/>
    </location>
</feature>
<comment type="caution">
    <text evidence="2">The sequence shown here is derived from an EMBL/GenBank/DDBJ whole genome shotgun (WGS) entry which is preliminary data.</text>
</comment>
<feature type="compositionally biased region" description="Low complexity" evidence="1">
    <location>
        <begin position="476"/>
        <end position="492"/>
    </location>
</feature>
<proteinExistence type="predicted"/>
<dbReference type="EMBL" id="JANAWD010000185">
    <property type="protein sequence ID" value="KAJ3484552.1"/>
    <property type="molecule type" value="Genomic_DNA"/>
</dbReference>
<sequence>MAKKPTNSGTKSKTKAKTTTQPKNDTPPNPPETSNVQPTVESPHPPQPQAAPAPQQPLPAADSAPIPIPPPKAPSISVSIKPDNNAKPPSINYAWSSPPPNTAVQQPVDDGQGTNQGWGQPGENDDMYWGDQQGHADYNDYRHHPPDDDWGGHDDHYDDGDTDDYTETGQHDNPDPHHTPMVPSQSGGVAGGWEQPSSNWDPQPHAPAAPVQSHLIEAGLRGGSTAGGNNTPAGLQSPRPSAGVGSEVGGSGYRSPWTIDGKPPDKIQTASAAARKTVAFAGVKPTPPPSNPGKPPPPAAPPPPPKISHASKQAGLPHGGGADWGYGPPQGGAGAWGAPAPTQTWDPASQPKSHAASSPLRTTTSPATQTNGWMQWGKVNATHFTKITARVPSAAHQPPPQPKPAAPPPPPPPPPPLPPQSVPSAGGRTPYQQQQALLAAYYGQQPHGQQRRSQTLSALMVPGMTGLPAGYQWGAQLQHAAAQQHQRAQPGIPNAPPPPPAHNPLPPQQQQHKGNAWPHLPPGQGYGQGYAYDPIYGHPAQQALSLSNTSSNTSSNISISTSTSISSNTSSNINPRRTRNMGMRGAHHRCNRWTAGEPGLKRPALIVGIPSRISRERLEY</sequence>
<feature type="compositionally biased region" description="Pro residues" evidence="1">
    <location>
        <begin position="43"/>
        <end position="57"/>
    </location>
</feature>
<evidence type="ECO:0000313" key="3">
    <source>
        <dbReference type="Proteomes" id="UP001212997"/>
    </source>
</evidence>
<accession>A0AAD5V830</accession>
<feature type="compositionally biased region" description="Acidic residues" evidence="1">
    <location>
        <begin position="157"/>
        <end position="166"/>
    </location>
</feature>
<dbReference type="Proteomes" id="UP001212997">
    <property type="component" value="Unassembled WGS sequence"/>
</dbReference>
<organism evidence="2 3">
    <name type="scientific">Meripilus lineatus</name>
    <dbReference type="NCBI Taxonomy" id="2056292"/>
    <lineage>
        <taxon>Eukaryota</taxon>
        <taxon>Fungi</taxon>
        <taxon>Dikarya</taxon>
        <taxon>Basidiomycota</taxon>
        <taxon>Agaricomycotina</taxon>
        <taxon>Agaricomycetes</taxon>
        <taxon>Polyporales</taxon>
        <taxon>Meripilaceae</taxon>
        <taxon>Meripilus</taxon>
    </lineage>
</organism>
<keyword evidence="3" id="KW-1185">Reference proteome</keyword>
<dbReference type="AlphaFoldDB" id="A0AAD5V830"/>
<feature type="region of interest" description="Disordered" evidence="1">
    <location>
        <begin position="392"/>
        <end position="429"/>
    </location>
</feature>
<feature type="compositionally biased region" description="Polar residues" evidence="1">
    <location>
        <begin position="342"/>
        <end position="373"/>
    </location>
</feature>
<reference evidence="2" key="1">
    <citation type="submission" date="2022-07" db="EMBL/GenBank/DDBJ databases">
        <title>Genome Sequence of Physisporinus lineatus.</title>
        <authorList>
            <person name="Buettner E."/>
        </authorList>
    </citation>
    <scope>NUCLEOTIDE SEQUENCE</scope>
    <source>
        <strain evidence="2">VT162</strain>
    </source>
</reference>
<feature type="region of interest" description="Disordered" evidence="1">
    <location>
        <begin position="476"/>
        <end position="533"/>
    </location>
</feature>
<feature type="compositionally biased region" description="Basic and acidic residues" evidence="1">
    <location>
        <begin position="169"/>
        <end position="178"/>
    </location>
</feature>
<evidence type="ECO:0000256" key="1">
    <source>
        <dbReference type="SAM" id="MobiDB-lite"/>
    </source>
</evidence>
<evidence type="ECO:0000313" key="2">
    <source>
        <dbReference type="EMBL" id="KAJ3484552.1"/>
    </source>
</evidence>
<feature type="compositionally biased region" description="Pro residues" evidence="1">
    <location>
        <begin position="397"/>
        <end position="421"/>
    </location>
</feature>
<feature type="region of interest" description="Disordered" evidence="1">
    <location>
        <begin position="1"/>
        <end position="374"/>
    </location>
</feature>
<feature type="compositionally biased region" description="Pro residues" evidence="1">
    <location>
        <begin position="285"/>
        <end position="306"/>
    </location>
</feature>
<feature type="compositionally biased region" description="Basic and acidic residues" evidence="1">
    <location>
        <begin position="137"/>
        <end position="156"/>
    </location>
</feature>
<feature type="compositionally biased region" description="Gly residues" evidence="1">
    <location>
        <begin position="317"/>
        <end position="335"/>
    </location>
</feature>
<name>A0AAD5V830_9APHY</name>
<feature type="compositionally biased region" description="Low complexity" evidence="1">
    <location>
        <begin position="547"/>
        <end position="574"/>
    </location>
</feature>
<gene>
    <name evidence="2" type="ORF">NLI96_g5583</name>
</gene>
<feature type="region of interest" description="Disordered" evidence="1">
    <location>
        <begin position="546"/>
        <end position="584"/>
    </location>
</feature>